<sequence length="210" mass="22662">MNDTPGRTACRCVAHALCGCSQQLATLQVASGGKRRRASRPRHDAHRTRCRGAVLPIVLLISAMLLATSAAWFEASVAAARSAVNVRDYLQAFHAADSALSLCARSVVAGTGIGALASPSVAREPTQWKVEATFEAAAATPVAQWPGALRAPQCMVEGWSLPARPDARAYLLTSRGYGMNKDSQVWLQMELVIDGDRIERHWRRVAARPF</sequence>
<feature type="transmembrane region" description="Helical" evidence="1">
    <location>
        <begin position="52"/>
        <end position="73"/>
    </location>
</feature>
<reference evidence="2" key="1">
    <citation type="submission" date="2023-07" db="EMBL/GenBank/DDBJ databases">
        <title>Sorghum-associated microbial communities from plants grown in Nebraska, USA.</title>
        <authorList>
            <person name="Schachtman D."/>
        </authorList>
    </citation>
    <scope>NUCLEOTIDE SEQUENCE</scope>
    <source>
        <strain evidence="2">DS1061</strain>
    </source>
</reference>
<comment type="caution">
    <text evidence="2">The sequence shown here is derived from an EMBL/GenBank/DDBJ whole genome shotgun (WGS) entry which is preliminary data.</text>
</comment>
<name>A0AB73I9Y8_9BURK</name>
<dbReference type="AlphaFoldDB" id="A0AB73I9Y8"/>
<evidence type="ECO:0000313" key="3">
    <source>
        <dbReference type="Proteomes" id="UP001229486"/>
    </source>
</evidence>
<keyword evidence="1" id="KW-0812">Transmembrane</keyword>
<evidence type="ECO:0008006" key="4">
    <source>
        <dbReference type="Google" id="ProtNLM"/>
    </source>
</evidence>
<dbReference type="EMBL" id="JAURTK010000001">
    <property type="protein sequence ID" value="MDP9645107.1"/>
    <property type="molecule type" value="Genomic_DNA"/>
</dbReference>
<evidence type="ECO:0000256" key="1">
    <source>
        <dbReference type="SAM" id="Phobius"/>
    </source>
</evidence>
<protein>
    <recommendedName>
        <fullName evidence="4">PilX/PilW C-terminal domain-containing protein</fullName>
    </recommendedName>
</protein>
<gene>
    <name evidence="2" type="ORF">J2793_000529</name>
</gene>
<keyword evidence="1" id="KW-1133">Transmembrane helix</keyword>
<evidence type="ECO:0000313" key="2">
    <source>
        <dbReference type="EMBL" id="MDP9645107.1"/>
    </source>
</evidence>
<dbReference type="Proteomes" id="UP001229486">
    <property type="component" value="Unassembled WGS sequence"/>
</dbReference>
<proteinExistence type="predicted"/>
<keyword evidence="1" id="KW-0472">Membrane</keyword>
<accession>A0AB73I9Y8</accession>
<organism evidence="2 3">
    <name type="scientific">Paraburkholderia caledonica</name>
    <dbReference type="NCBI Taxonomy" id="134536"/>
    <lineage>
        <taxon>Bacteria</taxon>
        <taxon>Pseudomonadati</taxon>
        <taxon>Pseudomonadota</taxon>
        <taxon>Betaproteobacteria</taxon>
        <taxon>Burkholderiales</taxon>
        <taxon>Burkholderiaceae</taxon>
        <taxon>Paraburkholderia</taxon>
    </lineage>
</organism>